<feature type="compositionally biased region" description="Polar residues" evidence="1">
    <location>
        <begin position="15"/>
        <end position="31"/>
    </location>
</feature>
<keyword evidence="2" id="KW-0472">Membrane</keyword>
<dbReference type="Pfam" id="PF26153">
    <property type="entry name" value="LEA-2L_5"/>
    <property type="match status" value="1"/>
</dbReference>
<comment type="caution">
    <text evidence="4">The sequence shown here is derived from an EMBL/GenBank/DDBJ whole genome shotgun (WGS) entry which is preliminary data.</text>
</comment>
<organism evidence="4 5">
    <name type="scientific">Scheffersomyces spartinae</name>
    <dbReference type="NCBI Taxonomy" id="45513"/>
    <lineage>
        <taxon>Eukaryota</taxon>
        <taxon>Fungi</taxon>
        <taxon>Dikarya</taxon>
        <taxon>Ascomycota</taxon>
        <taxon>Saccharomycotina</taxon>
        <taxon>Pichiomycetes</taxon>
        <taxon>Debaryomycetaceae</taxon>
        <taxon>Scheffersomyces</taxon>
    </lineage>
</organism>
<reference evidence="4" key="1">
    <citation type="submission" date="2021-03" db="EMBL/GenBank/DDBJ databases">
        <authorList>
            <person name="Palmer J.M."/>
        </authorList>
    </citation>
    <scope>NUCLEOTIDE SEQUENCE</scope>
    <source>
        <strain evidence="4">ARV_011</strain>
    </source>
</reference>
<feature type="region of interest" description="Disordered" evidence="1">
    <location>
        <begin position="1"/>
        <end position="37"/>
    </location>
</feature>
<evidence type="ECO:0000313" key="5">
    <source>
        <dbReference type="Proteomes" id="UP000790833"/>
    </source>
</evidence>
<evidence type="ECO:0000256" key="1">
    <source>
        <dbReference type="SAM" id="MobiDB-lite"/>
    </source>
</evidence>
<dbReference type="AlphaFoldDB" id="A0A9P7V742"/>
<accession>A0A9P7V742</accession>
<gene>
    <name evidence="4" type="ORF">KQ657_001836</name>
</gene>
<dbReference type="EMBL" id="JAHMUF010000018">
    <property type="protein sequence ID" value="KAG7192435.1"/>
    <property type="molecule type" value="Genomic_DNA"/>
</dbReference>
<dbReference type="GeneID" id="66115210"/>
<keyword evidence="5" id="KW-1185">Reference proteome</keyword>
<dbReference type="Proteomes" id="UP000790833">
    <property type="component" value="Unassembled WGS sequence"/>
</dbReference>
<evidence type="ECO:0000313" key="4">
    <source>
        <dbReference type="EMBL" id="KAG7192435.1"/>
    </source>
</evidence>
<proteinExistence type="predicted"/>
<dbReference type="InterPro" id="IPR059066">
    <property type="entry name" value="Ig_Tag1-like_5th"/>
</dbReference>
<name>A0A9P7V742_9ASCO</name>
<sequence length="779" mass="88892">MSKGITPNEEEPLLSQPQLHQSPSNDNSPPSYTGEDEERGISMMHDYEHVGDARNSFYKKISLTLYSVVFVLLILLTVALVLLFQQKDVVVNEIIQVQLDQLSIVNSEVAEFLGSVAIDYTQASNPVFRNLLMFSAVLVGKLIVIPERDLELSIMNNDKTYHFLDILPLESIVLEVNRLNELEIKMTYKIVNMENLIRLTDMFLLNGSFTLQLTDWLSIPHLQVNQVIHVKFEWDTLNQYLPQVSNLTIMEKSDRIMAKVDIEDGDKKFHLNTTLDFDLMFPCKNKLVTLGEDWKINRHQILGEISRIDNKLIECSFLNSMLQRLLLNDLIPFNIGFHNAFIEIKIPSSYLLSAYSALPKLDGLDIGIEDLTVKATDNELPYIECDVSFNDTFFQINQFQSAIASINEVVTVSAKAFSNEGPIGEKKKKKHNKRRLQFHLDIKFEEIIEDNFVNLVRNMVKGITNELVFNSIEIYEMEFESTILETNLDFNLTDITIPFEFELVSHLLNHSSNGLSFSIAKVEYVASTEDMLEVNVIAEIFSLKLDITLLGQDIELNISTGEKEQLPIGTAAFRDLFVNKRVNDTTINSRRLPTVMALKLYKSEWLGDILGDFVSNKPYQLNPFEVTNPEKGYINGVLNELKQFLPNISLSEFAKPLIDKTTIYLFNQEIEIFFHNPCDIALLLNIKSGKAYLTRDVDDDNTLVGEFKEQVMLIIPPGDSKSHKIPIRINPVSAQELRRYLNSKNGLQIWSKAELFVFVEDFSIGLNYTGTNVVAEVKL</sequence>
<protein>
    <recommendedName>
        <fullName evidence="3">Tag1-like fifth Ig-like domain-containing protein</fullName>
    </recommendedName>
</protein>
<feature type="domain" description="Tag1-like fifth Ig-like" evidence="3">
    <location>
        <begin position="655"/>
        <end position="763"/>
    </location>
</feature>
<feature type="transmembrane region" description="Helical" evidence="2">
    <location>
        <begin position="63"/>
        <end position="84"/>
    </location>
</feature>
<dbReference type="RefSeq" id="XP_043047985.1">
    <property type="nucleotide sequence ID" value="XM_043192617.1"/>
</dbReference>
<keyword evidence="2" id="KW-0812">Transmembrane</keyword>
<dbReference type="OrthoDB" id="5596576at2759"/>
<evidence type="ECO:0000256" key="2">
    <source>
        <dbReference type="SAM" id="Phobius"/>
    </source>
</evidence>
<keyword evidence="2" id="KW-1133">Transmembrane helix</keyword>
<evidence type="ECO:0000259" key="3">
    <source>
        <dbReference type="Pfam" id="PF26153"/>
    </source>
</evidence>